<comment type="caution">
    <text evidence="2">The sequence shown here is derived from an EMBL/GenBank/DDBJ whole genome shotgun (WGS) entry which is preliminary data.</text>
</comment>
<sequence length="1015" mass="117893">MSVHTPDYSEDNSFDNHSLDEDIENELVESEEDGFADYVSRLETEQNERLQEEEDELVRLWKAKNTVLLRLEGSQHPISSPIDDNGSISEIESRYDDNESIISRQTDYPKLVPRDEVSKSPRIIFSTRLHSRQSNPITASSFVNRNINNASSITFDDRSSGVGSLIPSPVHSPVIWRSEKILGRGLCSALIDYKRMNTEEVHPVKRHNRNDTCSETDVFKNVSKSSEQGFFANMRARMEAAKAESSNNTPISFDDQYVNVPLLANTRKTHFDYDEEFEYHQTYVLPKLIQEEKERQKQETTVDFTFKIGLDEPNTNTNSDVLNTEDEPHLTIIVDNNNSGLKRVCAIFDQYQLVYDRENIVQDQWLYGLQSYTCLLKQSVKIVNSSVMKLLQQQLKHSDTFWLSNGLKKRPIFNDTFFNIEDQPTGITPSSTTNNPTSGCANEAETSDIPTTRLNKFRQLARCFFYINCQMQWSSGALVAMNSFSPHEKLSKLPYQKWQLRFCEDCVDFIYQTKAKSNPKHEYIKRLQANFIDKSVVITTNSEGFVLYIQMKGNVMEMTNFEPWWVSRKLRDQNKPVMSPRQAVQRQPNTGKPQPFCSTIRISIKVSRVKDSSQRKNGGRFKDQTLEEYEFRMDCILTNNIRVAFREFLAFFYRHRIQICFAGSITEYIKPRSDYVERPIFNSFIKNYSWQMLLSIVLSLLDQHKIYPFGYPCARTLPFRYLFERRVRNNRSTNLMSELWKKKLLDEQRTHVLKGLNCTVKNIKYYFEQIWPILINEKRDDDDEYKTFKDKCYQAFQQANIQLVINKKTKLISPKKNKKINNETNEIVNQLHQLLNVISHVKEQINSTQILKIKNNDSSMSLTSNEGVENVETSHILSTSSSEQMQTIDTIETMNIPILTPVNDKRSSDENDEPRSSKRLRSSCSQSTTNTINTAQWIPPSKQLVTRLQSQSSSLFQFILSLIHTILTPSEIHLTDEHCHWLHTTVNLYDDTYNIDKLNLLIETACIVAKTDLVR</sequence>
<evidence type="ECO:0000313" key="2">
    <source>
        <dbReference type="EMBL" id="CAF0806771.1"/>
    </source>
</evidence>
<proteinExistence type="predicted"/>
<feature type="region of interest" description="Disordered" evidence="1">
    <location>
        <begin position="899"/>
        <end position="925"/>
    </location>
</feature>
<dbReference type="Proteomes" id="UP000663845">
    <property type="component" value="Unassembled WGS sequence"/>
</dbReference>
<gene>
    <name evidence="2" type="ORF">JYZ213_LOCUS5556</name>
</gene>
<dbReference type="EMBL" id="CAJNOG010000033">
    <property type="protein sequence ID" value="CAF0806771.1"/>
    <property type="molecule type" value="Genomic_DNA"/>
</dbReference>
<organism evidence="2 3">
    <name type="scientific">Adineta steineri</name>
    <dbReference type="NCBI Taxonomy" id="433720"/>
    <lineage>
        <taxon>Eukaryota</taxon>
        <taxon>Metazoa</taxon>
        <taxon>Spiralia</taxon>
        <taxon>Gnathifera</taxon>
        <taxon>Rotifera</taxon>
        <taxon>Eurotatoria</taxon>
        <taxon>Bdelloidea</taxon>
        <taxon>Adinetida</taxon>
        <taxon>Adinetidae</taxon>
        <taxon>Adineta</taxon>
    </lineage>
</organism>
<evidence type="ECO:0000256" key="1">
    <source>
        <dbReference type="SAM" id="MobiDB-lite"/>
    </source>
</evidence>
<feature type="region of interest" description="Disordered" evidence="1">
    <location>
        <begin position="424"/>
        <end position="445"/>
    </location>
</feature>
<name>A0A813T7V1_9BILA</name>
<dbReference type="AlphaFoldDB" id="A0A813T7V1"/>
<reference evidence="2" key="1">
    <citation type="submission" date="2021-02" db="EMBL/GenBank/DDBJ databases">
        <authorList>
            <person name="Nowell W R."/>
        </authorList>
    </citation>
    <scope>NUCLEOTIDE SEQUENCE</scope>
</reference>
<accession>A0A813T7V1</accession>
<feature type="compositionally biased region" description="Basic and acidic residues" evidence="1">
    <location>
        <begin position="903"/>
        <end position="916"/>
    </location>
</feature>
<feature type="compositionally biased region" description="Low complexity" evidence="1">
    <location>
        <begin position="424"/>
        <end position="439"/>
    </location>
</feature>
<protein>
    <submittedName>
        <fullName evidence="2">Uncharacterized protein</fullName>
    </submittedName>
</protein>
<evidence type="ECO:0000313" key="3">
    <source>
        <dbReference type="Proteomes" id="UP000663845"/>
    </source>
</evidence>
<feature type="region of interest" description="Disordered" evidence="1">
    <location>
        <begin position="1"/>
        <end position="26"/>
    </location>
</feature>